<dbReference type="AlphaFoldDB" id="A0A6A2XFG9"/>
<keyword evidence="1" id="KW-0611">Plant defense</keyword>
<dbReference type="PANTHER" id="PTHR33463">
    <property type="entry name" value="NB-ARC DOMAIN-CONTAINING PROTEIN-RELATED"/>
    <property type="match status" value="1"/>
</dbReference>
<dbReference type="EMBL" id="VEPZ02001418">
    <property type="protein sequence ID" value="KAE8674483.1"/>
    <property type="molecule type" value="Genomic_DNA"/>
</dbReference>
<proteinExistence type="predicted"/>
<reference evidence="2" key="1">
    <citation type="submission" date="2019-09" db="EMBL/GenBank/DDBJ databases">
        <title>Draft genome information of white flower Hibiscus syriacus.</title>
        <authorList>
            <person name="Kim Y.-M."/>
        </authorList>
    </citation>
    <scope>NUCLEOTIDE SEQUENCE [LARGE SCALE GENOMIC DNA]</scope>
    <source>
        <strain evidence="2">YM2019G1</strain>
    </source>
</reference>
<comment type="caution">
    <text evidence="2">The sequence shown here is derived from an EMBL/GenBank/DDBJ whole genome shotgun (WGS) entry which is preliminary data.</text>
</comment>
<evidence type="ECO:0000313" key="3">
    <source>
        <dbReference type="Proteomes" id="UP000436088"/>
    </source>
</evidence>
<accession>A0A6A2XFG9</accession>
<protein>
    <submittedName>
        <fullName evidence="2">Uncharacterized protein</fullName>
    </submittedName>
</protein>
<evidence type="ECO:0000313" key="2">
    <source>
        <dbReference type="EMBL" id="KAE8674483.1"/>
    </source>
</evidence>
<sequence>MDFVLNVAGKQYDNYKSVDPDMKDLKRKLEELNGLKEDTESIMRSELQPRKKLKAEVQIWLKNVERVDGEVQDLEGRIGESNAFTRGSHREDVSKGIKEVEELITQQGRFHGGLVVDNPQWIGQVLSTTNLSGEAVKACVEEIWQCLMDDGVQKIGVWGMGGVGKQAS</sequence>
<name>A0A6A2XFG9_HIBSY</name>
<keyword evidence="3" id="KW-1185">Reference proteome</keyword>
<dbReference type="InterPro" id="IPR050905">
    <property type="entry name" value="Plant_NBS-LRR"/>
</dbReference>
<evidence type="ECO:0000256" key="1">
    <source>
        <dbReference type="ARBA" id="ARBA00022821"/>
    </source>
</evidence>
<organism evidence="2 3">
    <name type="scientific">Hibiscus syriacus</name>
    <name type="common">Rose of Sharon</name>
    <dbReference type="NCBI Taxonomy" id="106335"/>
    <lineage>
        <taxon>Eukaryota</taxon>
        <taxon>Viridiplantae</taxon>
        <taxon>Streptophyta</taxon>
        <taxon>Embryophyta</taxon>
        <taxon>Tracheophyta</taxon>
        <taxon>Spermatophyta</taxon>
        <taxon>Magnoliopsida</taxon>
        <taxon>eudicotyledons</taxon>
        <taxon>Gunneridae</taxon>
        <taxon>Pentapetalae</taxon>
        <taxon>rosids</taxon>
        <taxon>malvids</taxon>
        <taxon>Malvales</taxon>
        <taxon>Malvaceae</taxon>
        <taxon>Malvoideae</taxon>
        <taxon>Hibiscus</taxon>
    </lineage>
</organism>
<gene>
    <name evidence="2" type="ORF">F3Y22_tig00111754pilonHSYRG00126</name>
</gene>
<dbReference type="PANTHER" id="PTHR33463:SF187">
    <property type="entry name" value="AND NB-ARC DOMAIN DISEASE RESISTANCE PROTEIN, PUTATIVE-RELATED"/>
    <property type="match status" value="1"/>
</dbReference>
<dbReference type="Proteomes" id="UP000436088">
    <property type="component" value="Unassembled WGS sequence"/>
</dbReference>